<dbReference type="Pfam" id="PF13684">
    <property type="entry name" value="FakA-like_C"/>
    <property type="match status" value="1"/>
</dbReference>
<dbReference type="SUPFAM" id="SSF101473">
    <property type="entry name" value="DhaL-like"/>
    <property type="match status" value="1"/>
</dbReference>
<dbReference type="Pfam" id="PF02734">
    <property type="entry name" value="Dak2"/>
    <property type="match status" value="1"/>
</dbReference>
<dbReference type="InterPro" id="IPR033470">
    <property type="entry name" value="FakA-like_C"/>
</dbReference>
<evidence type="ECO:0000313" key="2">
    <source>
        <dbReference type="EMBL" id="ACU54440.1"/>
    </source>
</evidence>
<dbReference type="EMBL" id="CP001631">
    <property type="protein sequence ID" value="ACU54440.1"/>
    <property type="molecule type" value="Genomic_DNA"/>
</dbReference>
<dbReference type="AlphaFoldDB" id="C7M0D2"/>
<dbReference type="KEGG" id="afo:Afer_1517"/>
<reference evidence="2 3" key="1">
    <citation type="journal article" date="2009" name="Stand. Genomic Sci.">
        <title>Complete genome sequence of Acidimicrobium ferrooxidans type strain (ICP).</title>
        <authorList>
            <person name="Clum A."/>
            <person name="Nolan M."/>
            <person name="Lang E."/>
            <person name="Glavina Del Rio T."/>
            <person name="Tice H."/>
            <person name="Copeland A."/>
            <person name="Cheng J.F."/>
            <person name="Lucas S."/>
            <person name="Chen F."/>
            <person name="Bruce D."/>
            <person name="Goodwin L."/>
            <person name="Pitluck S."/>
            <person name="Ivanova N."/>
            <person name="Mavrommatis K."/>
            <person name="Mikhailova N."/>
            <person name="Pati A."/>
            <person name="Chen A."/>
            <person name="Palaniappan K."/>
            <person name="Goker M."/>
            <person name="Spring S."/>
            <person name="Land M."/>
            <person name="Hauser L."/>
            <person name="Chang Y.J."/>
            <person name="Jeffries C.C."/>
            <person name="Chain P."/>
            <person name="Bristow J."/>
            <person name="Eisen J.A."/>
            <person name="Markowitz V."/>
            <person name="Hugenholtz P."/>
            <person name="Kyrpides N.C."/>
            <person name="Klenk H.P."/>
            <person name="Lapidus A."/>
        </authorList>
    </citation>
    <scope>NUCLEOTIDE SEQUENCE [LARGE SCALE GENOMIC DNA]</scope>
    <source>
        <strain evidence="3">DSM 10331 / JCM 15462 / NBRC 103882 / ICP</strain>
    </source>
</reference>
<dbReference type="PANTHER" id="PTHR33434:SF4">
    <property type="entry name" value="PHOSPHATASE PROTEIN"/>
    <property type="match status" value="1"/>
</dbReference>
<dbReference type="InterPro" id="IPR048394">
    <property type="entry name" value="FakA-like_M"/>
</dbReference>
<evidence type="ECO:0000313" key="3">
    <source>
        <dbReference type="Proteomes" id="UP000000771"/>
    </source>
</evidence>
<dbReference type="SMART" id="SM01120">
    <property type="entry name" value="Dak2"/>
    <property type="match status" value="1"/>
</dbReference>
<dbReference type="InterPro" id="IPR019986">
    <property type="entry name" value="YloV-like"/>
</dbReference>
<accession>C7M0D2</accession>
<dbReference type="eggNOG" id="COG1461">
    <property type="taxonomic scope" value="Bacteria"/>
</dbReference>
<gene>
    <name evidence="2" type="ordered locus">Afer_1517</name>
</gene>
<proteinExistence type="predicted"/>
<dbReference type="SMART" id="SM01121">
    <property type="entry name" value="Dak1_2"/>
    <property type="match status" value="1"/>
</dbReference>
<feature type="domain" description="DhaL" evidence="1">
    <location>
        <begin position="12"/>
        <end position="191"/>
    </location>
</feature>
<dbReference type="PROSITE" id="PS51480">
    <property type="entry name" value="DHAL"/>
    <property type="match status" value="1"/>
</dbReference>
<dbReference type="GO" id="GO:0004371">
    <property type="term" value="F:glycerone kinase activity"/>
    <property type="evidence" value="ECO:0007669"/>
    <property type="project" value="InterPro"/>
</dbReference>
<dbReference type="HOGENOM" id="CLU_017496_0_1_11"/>
<dbReference type="InterPro" id="IPR004007">
    <property type="entry name" value="DhaL_dom"/>
</dbReference>
<sequence>MRAVAERQSACAQLTQAIEAAVAGLASVRDAVDRLNVFPVPDGDTGSNMLRTLEGMAEAARRGDTDDCAAFAGSVARGALLAARGNSGVILAQILGSLVRELASDPDRARGWMRGLEAASASARAAVLDPKPGTMLSVIDAAAGASDPAAAIDAARAAEERTPTQLAVLAAAGVVDSGGAGLVVVLEAMSAALGLTTSVGPYPWLDDIAVPVASVRDLSAAELVASDREDELRYEVMFSLEAPERQVDALRVVWAGLGDSIVIVGDGTVWRCHVHTNDIAAAIQGGIDAGRVRDLSVTDLREQTGEVAWVRDAPPAAEPSPPATAVVAVGTGSGIARLFRSFGVASIVAGGQGANPSIAELVDAVRSTHAKQVIVLPNNANILAAASAMIGLVDAEVAIVPTVHLVQGFAALMAYDPESGLSENERRMTEAARRVRWGEVTVAVRDGSWQGGVFGAGSAIGISDQGIVSVGPDPEAVLVGLCERLLEPGGEIVTVIVGERGHRERVEAALAGVFDRHHGVELEVIEGGQPLYPYLLGVE</sequence>
<dbReference type="GO" id="GO:0006071">
    <property type="term" value="P:glycerol metabolic process"/>
    <property type="evidence" value="ECO:0007669"/>
    <property type="project" value="InterPro"/>
</dbReference>
<dbReference type="InterPro" id="IPR050270">
    <property type="entry name" value="DegV_domain_contain"/>
</dbReference>
<dbReference type="NCBIfam" id="TIGR03599">
    <property type="entry name" value="YloV"/>
    <property type="match status" value="1"/>
</dbReference>
<dbReference type="Proteomes" id="UP000000771">
    <property type="component" value="Chromosome"/>
</dbReference>
<dbReference type="Gene3D" id="1.25.40.340">
    <property type="match status" value="1"/>
</dbReference>
<evidence type="ECO:0000259" key="1">
    <source>
        <dbReference type="PROSITE" id="PS51480"/>
    </source>
</evidence>
<dbReference type="OrthoDB" id="9760324at2"/>
<organism evidence="2 3">
    <name type="scientific">Acidimicrobium ferrooxidans (strain DSM 10331 / JCM 15462 / NBRC 103882 / ICP)</name>
    <dbReference type="NCBI Taxonomy" id="525909"/>
    <lineage>
        <taxon>Bacteria</taxon>
        <taxon>Bacillati</taxon>
        <taxon>Actinomycetota</taxon>
        <taxon>Acidimicrobiia</taxon>
        <taxon>Acidimicrobiales</taxon>
        <taxon>Acidimicrobiaceae</taxon>
        <taxon>Acidimicrobium</taxon>
    </lineage>
</organism>
<keyword evidence="3" id="KW-1185">Reference proteome</keyword>
<dbReference type="Pfam" id="PF21645">
    <property type="entry name" value="FakA-like_M"/>
    <property type="match status" value="1"/>
</dbReference>
<dbReference type="STRING" id="525909.Afer_1517"/>
<dbReference type="PANTHER" id="PTHR33434">
    <property type="entry name" value="DEGV DOMAIN-CONTAINING PROTEIN DR_1986-RELATED"/>
    <property type="match status" value="1"/>
</dbReference>
<protein>
    <submittedName>
        <fullName evidence="2">Dak phosphatase</fullName>
    </submittedName>
</protein>
<name>C7M0D2_ACIFD</name>
<dbReference type="InterPro" id="IPR036117">
    <property type="entry name" value="DhaL_dom_sf"/>
</dbReference>